<evidence type="ECO:0000313" key="5">
    <source>
        <dbReference type="Proteomes" id="UP001152320"/>
    </source>
</evidence>
<dbReference type="PANTHER" id="PTHR15665">
    <property type="entry name" value="ASTEROID PROTEIN"/>
    <property type="match status" value="1"/>
</dbReference>
<name>A0A9Q1H6Y2_HOLLE</name>
<accession>A0A9Q1H6Y2</accession>
<dbReference type="PANTHER" id="PTHR15665:SF1">
    <property type="entry name" value="PROTEIN ASTEROID HOMOLOG 1"/>
    <property type="match status" value="1"/>
</dbReference>
<sequence length="722" mass="82937">MGVRGLTTFINQHQQFFENYSLHSTSLVVDGYGLMSQFYFDHSIDPGNHGGQYQAFYNHCAHFFENLSSCGVKCFVVFDGGYDMDGKKFETMKERCQQKINNVKTIVNGGHACIMPIMASDVLKKVLRDFEVPFLFSDFEADRDIAVLANDLQGPVLGQDSDFFVMNIQQGYIPFDRLQWRKPCQFANKQKAGGKFPNQKKQSFLHCQRYKIKRFCDYFQVELTVMPLFASLSGNDYLQAISLGGFYGAIKQRHQKPDNRQHPRRKGNYKFCELLYHLTYFETFEECLEEVVKHVPVPERSKVRTSLESSCSMYKVTSPSSVTNSFVKGDLDLSENALVRDHGLPIAFVKLLQQGLVPTMCLNILLNRMYFVGTQVEKLSQIRSSACCDYLFRILCGIMLVDIAKEFHGRNATLTIDIFDRDGYVVKCNKVVPICELRDYGTIPSFRSIFSLPEMQRRSLLLTSLNANNINISNVPPCFQLVLLLTVYCFRNAKPPLSWKHLCSLVLGWIQGLAWCKRNTQRIPRKPNHKMHSFDSSFNWEGYEVTAVLQNFDPLMRRSFNRHLDLDASHGFAQWIACARIAHYLNAVLLEIFPRADMTVLFNGLLLHNIYFKLCDIHPAVHQEWIQNTLLKNVPSASHLFNELMTFFSHHLGFQQWEQSPLQPTRGIPRDGPHHHPHGSGQRVSHLVDRNRSRGGRRRHGRRGGRNQGQVPKSIAANFNSM</sequence>
<dbReference type="InterPro" id="IPR029060">
    <property type="entry name" value="PIN-like_dom_sf"/>
</dbReference>
<proteinExistence type="inferred from homology"/>
<dbReference type="InterPro" id="IPR026832">
    <property type="entry name" value="Asteroid"/>
</dbReference>
<comment type="similarity">
    <text evidence="1">Belongs to the asteroid family.</text>
</comment>
<evidence type="ECO:0000259" key="3">
    <source>
        <dbReference type="Pfam" id="PF00752"/>
    </source>
</evidence>
<feature type="region of interest" description="Disordered" evidence="2">
    <location>
        <begin position="659"/>
        <end position="722"/>
    </location>
</feature>
<reference evidence="4" key="1">
    <citation type="submission" date="2021-10" db="EMBL/GenBank/DDBJ databases">
        <title>Tropical sea cucumber genome reveals ecological adaptation and Cuvierian tubules defense mechanism.</title>
        <authorList>
            <person name="Chen T."/>
        </authorList>
    </citation>
    <scope>NUCLEOTIDE SEQUENCE</scope>
    <source>
        <strain evidence="4">Nanhai2018</strain>
        <tissue evidence="4">Muscle</tissue>
    </source>
</reference>
<evidence type="ECO:0000256" key="1">
    <source>
        <dbReference type="ARBA" id="ARBA00007398"/>
    </source>
</evidence>
<organism evidence="4 5">
    <name type="scientific">Holothuria leucospilota</name>
    <name type="common">Black long sea cucumber</name>
    <name type="synonym">Mertensiothuria leucospilota</name>
    <dbReference type="NCBI Taxonomy" id="206669"/>
    <lineage>
        <taxon>Eukaryota</taxon>
        <taxon>Metazoa</taxon>
        <taxon>Echinodermata</taxon>
        <taxon>Eleutherozoa</taxon>
        <taxon>Echinozoa</taxon>
        <taxon>Holothuroidea</taxon>
        <taxon>Aspidochirotacea</taxon>
        <taxon>Aspidochirotida</taxon>
        <taxon>Holothuriidae</taxon>
        <taxon>Holothuria</taxon>
    </lineage>
</organism>
<dbReference type="SUPFAM" id="SSF88723">
    <property type="entry name" value="PIN domain-like"/>
    <property type="match status" value="1"/>
</dbReference>
<gene>
    <name evidence="4" type="ORF">HOLleu_22671</name>
</gene>
<dbReference type="Pfam" id="PF00752">
    <property type="entry name" value="XPG_N"/>
    <property type="match status" value="1"/>
</dbReference>
<dbReference type="EMBL" id="JAIZAY010000010">
    <property type="protein sequence ID" value="KAJ8035444.1"/>
    <property type="molecule type" value="Genomic_DNA"/>
</dbReference>
<comment type="caution">
    <text evidence="4">The sequence shown here is derived from an EMBL/GenBank/DDBJ whole genome shotgun (WGS) entry which is preliminary data.</text>
</comment>
<feature type="compositionally biased region" description="Basic residues" evidence="2">
    <location>
        <begin position="693"/>
        <end position="705"/>
    </location>
</feature>
<dbReference type="Gene3D" id="3.40.50.1010">
    <property type="entry name" value="5'-nuclease"/>
    <property type="match status" value="1"/>
</dbReference>
<evidence type="ECO:0000313" key="4">
    <source>
        <dbReference type="EMBL" id="KAJ8035444.1"/>
    </source>
</evidence>
<dbReference type="GO" id="GO:0004518">
    <property type="term" value="F:nuclease activity"/>
    <property type="evidence" value="ECO:0007669"/>
    <property type="project" value="InterPro"/>
</dbReference>
<keyword evidence="5" id="KW-1185">Reference proteome</keyword>
<feature type="domain" description="XPG N-terminal" evidence="3">
    <location>
        <begin position="1"/>
        <end position="95"/>
    </location>
</feature>
<dbReference type="AlphaFoldDB" id="A0A9Q1H6Y2"/>
<evidence type="ECO:0000256" key="2">
    <source>
        <dbReference type="SAM" id="MobiDB-lite"/>
    </source>
</evidence>
<dbReference type="InterPro" id="IPR006085">
    <property type="entry name" value="XPG_DNA_repair_N"/>
</dbReference>
<dbReference type="OrthoDB" id="25987at2759"/>
<protein>
    <submittedName>
        <fullName evidence="4">Protein asteroid-like 1</fullName>
    </submittedName>
</protein>
<dbReference type="Proteomes" id="UP001152320">
    <property type="component" value="Chromosome 10"/>
</dbReference>